<evidence type="ECO:0000256" key="4">
    <source>
        <dbReference type="ARBA" id="ARBA00011881"/>
    </source>
</evidence>
<dbReference type="SUPFAM" id="SSF53474">
    <property type="entry name" value="alpha/beta-Hydrolases"/>
    <property type="match status" value="1"/>
</dbReference>
<dbReference type="EMBL" id="CAXLJM020000057">
    <property type="protein sequence ID" value="CAL8118008.1"/>
    <property type="molecule type" value="Genomic_DNA"/>
</dbReference>
<evidence type="ECO:0000313" key="12">
    <source>
        <dbReference type="Proteomes" id="UP001642540"/>
    </source>
</evidence>
<comment type="catalytic activity">
    <reaction evidence="1">
        <text>Cleavage of an N-acetyl or N-formyl amino acid from the N-terminus of a polypeptide.</text>
        <dbReference type="EC" id="3.4.19.1"/>
    </reaction>
</comment>
<dbReference type="Pfam" id="PF00326">
    <property type="entry name" value="Peptidase_S9"/>
    <property type="match status" value="1"/>
</dbReference>
<dbReference type="InterPro" id="IPR029058">
    <property type="entry name" value="AB_hydrolase_fold"/>
</dbReference>
<dbReference type="Proteomes" id="UP001642540">
    <property type="component" value="Unassembled WGS sequence"/>
</dbReference>
<keyword evidence="7" id="KW-0378">Hydrolase</keyword>
<comment type="caution">
    <text evidence="11">The sequence shown here is derived from an EMBL/GenBank/DDBJ whole genome shotgun (WGS) entry which is preliminary data.</text>
</comment>
<dbReference type="SUPFAM" id="SSF82171">
    <property type="entry name" value="DPP6 N-terminal domain-like"/>
    <property type="match status" value="1"/>
</dbReference>
<gene>
    <name evidence="11" type="ORF">ODALV1_LOCUS17939</name>
</gene>
<dbReference type="Gene3D" id="3.40.50.1820">
    <property type="entry name" value="alpha/beta hydrolase"/>
    <property type="match status" value="1"/>
</dbReference>
<reference evidence="11 12" key="1">
    <citation type="submission" date="2024-08" db="EMBL/GenBank/DDBJ databases">
        <authorList>
            <person name="Cucini C."/>
            <person name="Frati F."/>
        </authorList>
    </citation>
    <scope>NUCLEOTIDE SEQUENCE [LARGE SCALE GENOMIC DNA]</scope>
</reference>
<name>A0ABP1R2P4_9HEXA</name>
<comment type="subcellular location">
    <subcellularLocation>
        <location evidence="2">Cytoplasm</location>
    </subcellularLocation>
</comment>
<evidence type="ECO:0000256" key="7">
    <source>
        <dbReference type="ARBA" id="ARBA00022801"/>
    </source>
</evidence>
<evidence type="ECO:0000256" key="8">
    <source>
        <dbReference type="SAM" id="MobiDB-lite"/>
    </source>
</evidence>
<evidence type="ECO:0000256" key="6">
    <source>
        <dbReference type="ARBA" id="ARBA00022490"/>
    </source>
</evidence>
<feature type="domain" description="Peptidase S9 prolyl oligopeptidase catalytic" evidence="9">
    <location>
        <begin position="497"/>
        <end position="717"/>
    </location>
</feature>
<comment type="subunit">
    <text evidence="4">Homotetramer.</text>
</comment>
<feature type="region of interest" description="Disordered" evidence="8">
    <location>
        <begin position="177"/>
        <end position="200"/>
    </location>
</feature>
<evidence type="ECO:0000256" key="2">
    <source>
        <dbReference type="ARBA" id="ARBA00004496"/>
    </source>
</evidence>
<dbReference type="PANTHER" id="PTHR42776">
    <property type="entry name" value="SERINE PEPTIDASE S9 FAMILY MEMBER"/>
    <property type="match status" value="1"/>
</dbReference>
<keyword evidence="12" id="KW-1185">Reference proteome</keyword>
<dbReference type="PANTHER" id="PTHR42776:SF4">
    <property type="entry name" value="ACYLAMINO-ACID-RELEASING ENZYME"/>
    <property type="match status" value="1"/>
</dbReference>
<evidence type="ECO:0000256" key="5">
    <source>
        <dbReference type="ARBA" id="ARBA00012917"/>
    </source>
</evidence>
<evidence type="ECO:0000259" key="9">
    <source>
        <dbReference type="Pfam" id="PF00326"/>
    </source>
</evidence>
<dbReference type="EC" id="3.4.19.1" evidence="5"/>
<dbReference type="InterPro" id="IPR045550">
    <property type="entry name" value="AARE_N"/>
</dbReference>
<dbReference type="InterPro" id="IPR001375">
    <property type="entry name" value="Peptidase_S9_cat"/>
</dbReference>
<sequence>MASSDNNANEPLPEGEVKKVVDTWVDLAKIPIVAGAYIREDDNFLNVVTKWSVTDIAKKDGVSFARTYSVLKDSLQGDGNPIISTPGPVTVDEKLSVVSKSGEKKAVLAEKGDGDAKTEYLQIWSENTLLKTYNLGELDLHKSVYTSAGWGITMAWNKSENKLAYLAEKKVPKPKPFYSTATASKPKEESEKKDDKEKEKPAIGEEFMYKQTWGEKLTGQYFSVIVVLDVDTNEFKVLPLPEDQFPSDIQWVCDSHIVGTSYPLPTWRLGLYACSNRETVIFSVQADGENFKTLTKAGRACRSPRVRPDGGFVVWQERILDGAHDRARSINGVALKDGQPSGEPTVIYETSPQNGMPVYQDLSRNCWSTDGNTLFAVTPNEDSMICLAITVGTPAQVTKIEQVDSLLWVTKDYLLVSSSTTLTSPQLKLLRISQGYQPTAITQSISPIEFQTLKELVYGEASPPSIFYGPAITSVEPNSVGMIIVPHGGPHGIYVDSFSRMTVFFLKLGFAVLRLNYIGSTGGVRDTADDLLGKVGDRDVKDCQGIVEKVLNSIPSLNPKQIGVFGGSHGGYLACYLTSSYPDAYKAAVAVNPVTDFATMVGTSDIVDWLYAEAGITLPTPPIQTLIPAARNLIDAEKFIKASPIHHVEKVKAATLLLLGSEDLRVPSQQGLNYYRALKANNKVAEVRMYPDNHSLLKPAVELDFMIHSALWLKRYVR</sequence>
<proteinExistence type="inferred from homology"/>
<protein>
    <recommendedName>
        <fullName evidence="5">acylaminoacyl-peptidase</fullName>
        <ecNumber evidence="5">3.4.19.1</ecNumber>
    </recommendedName>
</protein>
<feature type="domain" description="Acylamino-acid-releasing enzyme N-terminal" evidence="10">
    <location>
        <begin position="69"/>
        <end position="434"/>
    </location>
</feature>
<dbReference type="Pfam" id="PF19283">
    <property type="entry name" value="APEH_N"/>
    <property type="match status" value="1"/>
</dbReference>
<evidence type="ECO:0000259" key="10">
    <source>
        <dbReference type="Pfam" id="PF19283"/>
    </source>
</evidence>
<comment type="similarity">
    <text evidence="3">Belongs to the peptidase S9C family.</text>
</comment>
<evidence type="ECO:0000256" key="3">
    <source>
        <dbReference type="ARBA" id="ARBA00010040"/>
    </source>
</evidence>
<feature type="compositionally biased region" description="Basic and acidic residues" evidence="8">
    <location>
        <begin position="185"/>
        <end position="200"/>
    </location>
</feature>
<keyword evidence="6" id="KW-0963">Cytoplasm</keyword>
<evidence type="ECO:0000313" key="11">
    <source>
        <dbReference type="EMBL" id="CAL8118008.1"/>
    </source>
</evidence>
<evidence type="ECO:0000256" key="1">
    <source>
        <dbReference type="ARBA" id="ARBA00000721"/>
    </source>
</evidence>
<accession>A0ABP1R2P4</accession>
<organism evidence="11 12">
    <name type="scientific">Orchesella dallaii</name>
    <dbReference type="NCBI Taxonomy" id="48710"/>
    <lineage>
        <taxon>Eukaryota</taxon>
        <taxon>Metazoa</taxon>
        <taxon>Ecdysozoa</taxon>
        <taxon>Arthropoda</taxon>
        <taxon>Hexapoda</taxon>
        <taxon>Collembola</taxon>
        <taxon>Entomobryomorpha</taxon>
        <taxon>Entomobryoidea</taxon>
        <taxon>Orchesellidae</taxon>
        <taxon>Orchesellinae</taxon>
        <taxon>Orchesella</taxon>
    </lineage>
</organism>